<dbReference type="Proteomes" id="UP000019373">
    <property type="component" value="Unassembled WGS sequence"/>
</dbReference>
<dbReference type="RefSeq" id="XP_007803775.1">
    <property type="nucleotide sequence ID" value="XM_007805584.1"/>
</dbReference>
<feature type="domain" description="F-box" evidence="1">
    <location>
        <begin position="62"/>
        <end position="108"/>
    </location>
</feature>
<accession>U1HNG7</accession>
<proteinExistence type="predicted"/>
<organism evidence="2 3">
    <name type="scientific">Endocarpon pusillum (strain Z07020 / HMAS-L-300199)</name>
    <name type="common">Lichen-forming fungus</name>
    <dbReference type="NCBI Taxonomy" id="1263415"/>
    <lineage>
        <taxon>Eukaryota</taxon>
        <taxon>Fungi</taxon>
        <taxon>Dikarya</taxon>
        <taxon>Ascomycota</taxon>
        <taxon>Pezizomycotina</taxon>
        <taxon>Eurotiomycetes</taxon>
        <taxon>Chaetothyriomycetidae</taxon>
        <taxon>Verrucariales</taxon>
        <taxon>Verrucariaceae</taxon>
        <taxon>Endocarpon</taxon>
    </lineage>
</organism>
<dbReference type="HOGENOM" id="CLU_549844_0_0_1"/>
<protein>
    <recommendedName>
        <fullName evidence="1">F-box domain-containing protein</fullName>
    </recommendedName>
</protein>
<keyword evidence="3" id="KW-1185">Reference proteome</keyword>
<dbReference type="PROSITE" id="PS50181">
    <property type="entry name" value="FBOX"/>
    <property type="match status" value="1"/>
</dbReference>
<dbReference type="OrthoDB" id="2687876at2759"/>
<evidence type="ECO:0000313" key="3">
    <source>
        <dbReference type="Proteomes" id="UP000019373"/>
    </source>
</evidence>
<sequence>MDVNTIIQRAMLEYDHTKPFGDEGANALYPWYTTQQRFLSAPQTPKVMEEDMKEQPRQFSCRSTLERLPPEILLTILEMVDIASLVAFASTNSNIRHYVRSMPHIAKILQEPHASNAIARMLYAGTARNFQIRAFMKAWASSSCDLCPSSQKSETDAFATEICLLRCCRVCRGCETQERSISFLPLSMASQCFEMEIRDDMHEGTAQAHVLWASEWIHGTGRLPAKQGRYKTVQVISTDVLMRMVIDKYRAFPCPKGFMGYIRDLVHKYMRVRNISRASVMHVRIAKALTIRGFGRAVDKAWEEMGLSFKAAKRSLIASLPYLESKGSPMAVDRGFTCEGCFRDERLDRRSFLHRYPRSRQVWLRGQVMNHFIECATAQAIAAGGYLTIKAEDKLLSELLFKACSYWREPDSVPQMVRNLVFTRPGEFNWTAHNFMLWHQKTLKYVTEKGEDVVQRRERMENLVRRWDYKKARAIQLVRNQRLGRIYAPSSSARSA</sequence>
<dbReference type="AlphaFoldDB" id="U1HNG7"/>
<name>U1HNG7_ENDPU</name>
<gene>
    <name evidence="2" type="ORF">EPUS_07866</name>
</gene>
<dbReference type="EMBL" id="KE721304">
    <property type="protein sequence ID" value="ERF70569.1"/>
    <property type="molecule type" value="Genomic_DNA"/>
</dbReference>
<dbReference type="Pfam" id="PF00646">
    <property type="entry name" value="F-box"/>
    <property type="match status" value="1"/>
</dbReference>
<evidence type="ECO:0000313" key="2">
    <source>
        <dbReference type="EMBL" id="ERF70569.1"/>
    </source>
</evidence>
<dbReference type="InterPro" id="IPR001810">
    <property type="entry name" value="F-box_dom"/>
</dbReference>
<dbReference type="GeneID" id="19242745"/>
<evidence type="ECO:0000259" key="1">
    <source>
        <dbReference type="PROSITE" id="PS50181"/>
    </source>
</evidence>
<dbReference type="SUPFAM" id="SSF81383">
    <property type="entry name" value="F-box domain"/>
    <property type="match status" value="1"/>
</dbReference>
<reference evidence="3" key="1">
    <citation type="journal article" date="2014" name="BMC Genomics">
        <title>Genome characteristics reveal the impact of lichenization on lichen-forming fungus Endocarpon pusillum Hedwig (Verrucariales, Ascomycota).</title>
        <authorList>
            <person name="Wang Y.-Y."/>
            <person name="Liu B."/>
            <person name="Zhang X.-Y."/>
            <person name="Zhou Q.-M."/>
            <person name="Zhang T."/>
            <person name="Li H."/>
            <person name="Yu Y.-F."/>
            <person name="Zhang X.-L."/>
            <person name="Hao X.-Y."/>
            <person name="Wang M."/>
            <person name="Wang L."/>
            <person name="Wei J.-C."/>
        </authorList>
    </citation>
    <scope>NUCLEOTIDE SEQUENCE [LARGE SCALE GENOMIC DNA]</scope>
    <source>
        <strain evidence="3">Z07020 / HMAS-L-300199</strain>
    </source>
</reference>
<dbReference type="InterPro" id="IPR036047">
    <property type="entry name" value="F-box-like_dom_sf"/>
</dbReference>